<reference evidence="1" key="1">
    <citation type="submission" date="2014-05" db="EMBL/GenBank/DDBJ databases">
        <authorList>
            <person name="Pacey E."/>
            <person name="Bowman C.A."/>
            <person name="Russell D.A."/>
            <person name="Pope W.H."/>
            <person name="Jacobs-Sera D."/>
            <person name="Hendrix R.W."/>
            <person name="Hatfull G.F."/>
        </authorList>
    </citation>
    <scope>NUCLEOTIDE SEQUENCE [LARGE SCALE GENOMIC DNA]</scope>
</reference>
<accession>A0A076G9G0</accession>
<evidence type="ECO:0008006" key="3">
    <source>
        <dbReference type="Google" id="ProtNLM"/>
    </source>
</evidence>
<evidence type="ECO:0000313" key="2">
    <source>
        <dbReference type="Proteomes" id="UP000028668"/>
    </source>
</evidence>
<dbReference type="EMBL" id="KJ829260">
    <property type="protein sequence ID" value="AII28283.1"/>
    <property type="molecule type" value="Genomic_DNA"/>
</dbReference>
<protein>
    <recommendedName>
        <fullName evidence="3">Head-to-tail adaptor</fullName>
    </recommendedName>
</protein>
<dbReference type="Proteomes" id="UP000028668">
    <property type="component" value="Segment"/>
</dbReference>
<name>A0A076G9G0_BPMCO</name>
<sequence length="201" mass="22336">MAELSVADVESFTRGRLLANDGETKKMLDAALLTARRYCGWKVTPVVTDDVMVLDGPDSRILNLPTRKLVTLSELFERGNPVDLSKVRWSAGGPPGSSSRPIAVRKRNGGWWTGEYQGIEVKMTHGYTEDEAADWRLAVLSMVDQMSQTLASGRGELDLLSKKVDDVTYRWGDPYADSAQQALFSVTRVFDNFTLPCVEFL</sequence>
<organism evidence="1 2">
    <name type="scientific">Mycobacterium phage YungJamal</name>
    <dbReference type="NCBI Taxonomy" id="1505226"/>
    <lineage>
        <taxon>Viruses</taxon>
        <taxon>Duplodnaviria</taxon>
        <taxon>Heunggongvirae</taxon>
        <taxon>Uroviricota</taxon>
        <taxon>Caudoviricetes</taxon>
        <taxon>Corndogvirus</taxon>
        <taxon>Mycobacterium phage Corndog</taxon>
    </lineage>
</organism>
<evidence type="ECO:0000313" key="1">
    <source>
        <dbReference type="EMBL" id="AII28283.1"/>
    </source>
</evidence>
<proteinExistence type="predicted"/>
<gene>
    <name evidence="1" type="primary">44</name>
    <name evidence="1" type="ORF">PBI_YUNGJAMAL_44</name>
</gene>